<gene>
    <name evidence="2" type="ORF">H4219_006276</name>
</gene>
<dbReference type="Proteomes" id="UP001150538">
    <property type="component" value="Unassembled WGS sequence"/>
</dbReference>
<dbReference type="Gene3D" id="3.80.10.10">
    <property type="entry name" value="Ribonuclease Inhibitor"/>
    <property type="match status" value="2"/>
</dbReference>
<organism evidence="2 3">
    <name type="scientific">Mycoemilia scoparia</name>
    <dbReference type="NCBI Taxonomy" id="417184"/>
    <lineage>
        <taxon>Eukaryota</taxon>
        <taxon>Fungi</taxon>
        <taxon>Fungi incertae sedis</taxon>
        <taxon>Zoopagomycota</taxon>
        <taxon>Kickxellomycotina</taxon>
        <taxon>Kickxellomycetes</taxon>
        <taxon>Kickxellales</taxon>
        <taxon>Kickxellaceae</taxon>
        <taxon>Mycoemilia</taxon>
    </lineage>
</organism>
<feature type="region of interest" description="Disordered" evidence="1">
    <location>
        <begin position="195"/>
        <end position="225"/>
    </location>
</feature>
<evidence type="ECO:0000313" key="3">
    <source>
        <dbReference type="Proteomes" id="UP001150538"/>
    </source>
</evidence>
<evidence type="ECO:0000256" key="1">
    <source>
        <dbReference type="SAM" id="MobiDB-lite"/>
    </source>
</evidence>
<comment type="caution">
    <text evidence="2">The sequence shown here is derived from an EMBL/GenBank/DDBJ whole genome shotgun (WGS) entry which is preliminary data.</text>
</comment>
<accession>A0A9W8DJ61</accession>
<dbReference type="SUPFAM" id="SSF52047">
    <property type="entry name" value="RNI-like"/>
    <property type="match status" value="1"/>
</dbReference>
<protein>
    <submittedName>
        <fullName evidence="2">Uncharacterized protein</fullName>
    </submittedName>
</protein>
<name>A0A9W8DJ61_9FUNG</name>
<evidence type="ECO:0000313" key="2">
    <source>
        <dbReference type="EMBL" id="KAJ1910130.1"/>
    </source>
</evidence>
<reference evidence="2" key="1">
    <citation type="submission" date="2022-07" db="EMBL/GenBank/DDBJ databases">
        <title>Phylogenomic reconstructions and comparative analyses of Kickxellomycotina fungi.</title>
        <authorList>
            <person name="Reynolds N.K."/>
            <person name="Stajich J.E."/>
            <person name="Barry K."/>
            <person name="Grigoriev I.V."/>
            <person name="Crous P."/>
            <person name="Smith M.E."/>
        </authorList>
    </citation>
    <scope>NUCLEOTIDE SEQUENCE</scope>
    <source>
        <strain evidence="2">NBRC 100468</strain>
    </source>
</reference>
<dbReference type="EMBL" id="JANBPU010000625">
    <property type="protein sequence ID" value="KAJ1910130.1"/>
    <property type="molecule type" value="Genomic_DNA"/>
</dbReference>
<proteinExistence type="predicted"/>
<keyword evidence="3" id="KW-1185">Reference proteome</keyword>
<dbReference type="AlphaFoldDB" id="A0A9W8DJ61"/>
<sequence>MEKTLPQDLKCEVCHYLSKGHYEEYLDALKMASMGWYEAVLQYKYQGWIGKKITNQFYKLGHKYVSYIRIDTSQNIPQAKFFNTKCPKLTRLDVVNNPKVIKNLAKFTHLNTTITKLWIRGDSWKPDYPVVQLPTVVEIIAPLVDQLTTLVLEVCTFIPSLTLLLQDLPNLRNLELMYCILDDVTDIFISDTNQNQSLPQPSTSKSTSTSKPRTRSSSGSKAKSKVIPGFPDSVKKPFYSLVYLTMCKWFARKTQIRKIKKDNLVFDSSLFPNLKNLCMTGSNEEYLDLTIPNFKSEFIPYYHFFKSAQHHQSLTEIQLLNAAPDLLRQVASSCPNLKELNIGEIFGSEDEDDILKTFRLIAARFPNLTRFDVGMWEPIIDIVPVISNDMPFYTESVYVVAELMDYPGGALGTLKEIIDENGDGNIDEFQPQQQKQKNEKLAAEAAPGIAEVHNDNDDYQLTVPQYMSTFKIPLLFGCANTLRRLNIHPPCDSLTPYILFPIAQFVNLERLEISFTTLDDVGVQKSRIEEYYGLDHKAFGKLIYFGVNSSELGQNFDEFNELVNIFTPSLKVFSYPLFYDDQDEEDKRKEFLGQLQKVYPNMIFLS</sequence>
<dbReference type="InterPro" id="IPR032675">
    <property type="entry name" value="LRR_dom_sf"/>
</dbReference>
<feature type="compositionally biased region" description="Low complexity" evidence="1">
    <location>
        <begin position="201"/>
        <end position="218"/>
    </location>
</feature>